<dbReference type="CDD" id="cd01639">
    <property type="entry name" value="IMPase"/>
    <property type="match status" value="1"/>
</dbReference>
<keyword evidence="10" id="KW-1185">Reference proteome</keyword>
<keyword evidence="5 8" id="KW-0378">Hydrolase</keyword>
<proteinExistence type="inferred from homology"/>
<gene>
    <name evidence="9" type="ORF">M3P05_15220</name>
</gene>
<dbReference type="PANTHER" id="PTHR20854">
    <property type="entry name" value="INOSITOL MONOPHOSPHATASE"/>
    <property type="match status" value="1"/>
</dbReference>
<organism evidence="9 10">
    <name type="scientific">Parendozoicomonas callyspongiae</name>
    <dbReference type="NCBI Taxonomy" id="2942213"/>
    <lineage>
        <taxon>Bacteria</taxon>
        <taxon>Pseudomonadati</taxon>
        <taxon>Pseudomonadota</taxon>
        <taxon>Gammaproteobacteria</taxon>
        <taxon>Oceanospirillales</taxon>
        <taxon>Endozoicomonadaceae</taxon>
        <taxon>Parendozoicomonas</taxon>
    </lineage>
</organism>
<dbReference type="EC" id="3.1.3.25" evidence="8"/>
<dbReference type="InterPro" id="IPR000760">
    <property type="entry name" value="Inositol_monophosphatase-like"/>
</dbReference>
<comment type="caution">
    <text evidence="9">The sequence shown here is derived from an EMBL/GenBank/DDBJ whole genome shotgun (WGS) entry which is preliminary data.</text>
</comment>
<evidence type="ECO:0000256" key="5">
    <source>
        <dbReference type="ARBA" id="ARBA00022801"/>
    </source>
</evidence>
<keyword evidence="4 8" id="KW-0479">Metal-binding</keyword>
<dbReference type="Pfam" id="PF00459">
    <property type="entry name" value="Inositol_P"/>
    <property type="match status" value="1"/>
</dbReference>
<evidence type="ECO:0000256" key="8">
    <source>
        <dbReference type="RuleBase" id="RU364068"/>
    </source>
</evidence>
<dbReference type="RefSeq" id="WP_249700773.1">
    <property type="nucleotide sequence ID" value="NZ_JAMFLX010000022.1"/>
</dbReference>
<keyword evidence="6" id="KW-0804">Transcription</keyword>
<comment type="catalytic activity">
    <reaction evidence="1 8">
        <text>a myo-inositol phosphate + H2O = myo-inositol + phosphate</text>
        <dbReference type="Rhea" id="RHEA:24056"/>
        <dbReference type="ChEBI" id="CHEBI:15377"/>
        <dbReference type="ChEBI" id="CHEBI:17268"/>
        <dbReference type="ChEBI" id="CHEBI:43474"/>
        <dbReference type="ChEBI" id="CHEBI:84139"/>
        <dbReference type="EC" id="3.1.3.25"/>
    </reaction>
</comment>
<keyword evidence="6" id="KW-0889">Transcription antitermination</keyword>
<dbReference type="EMBL" id="JAMFLX010000022">
    <property type="protein sequence ID" value="MCL6271276.1"/>
    <property type="molecule type" value="Genomic_DNA"/>
</dbReference>
<evidence type="ECO:0000256" key="1">
    <source>
        <dbReference type="ARBA" id="ARBA00001033"/>
    </source>
</evidence>
<evidence type="ECO:0000313" key="9">
    <source>
        <dbReference type="EMBL" id="MCL6271276.1"/>
    </source>
</evidence>
<reference evidence="9 10" key="1">
    <citation type="submission" date="2022-05" db="EMBL/GenBank/DDBJ databases">
        <authorList>
            <person name="Park J.-S."/>
        </authorList>
    </citation>
    <scope>NUCLEOTIDE SEQUENCE [LARGE SCALE GENOMIC DNA]</scope>
    <source>
        <strain evidence="9 10">2012CJ34-2</strain>
    </source>
</reference>
<sequence length="263" mass="29164">MSAEIQKRREFAEPLVREAGALAAEYFKKREQLTIEAKGPQNFVSEADRNVEQLIYQRIKETFPEDSVLGEETGMHDGAEGKLTWVIDPIDGTGNFVKGIPLYCVLLALVKDGQPVLGFTYDPERDEMYVAVKGHGATLNGAPLKHISESQQLPTNESTIIVGTCKRHSSIPACMDQRINLLATGCEYRRIGCAGLSLAWLAAGRIQGYQEYFLNSWDVMPGFLLNREVGNSMLPIPDSYLRNGGEVLVATPDLFNVLKKIFP</sequence>
<evidence type="ECO:0000256" key="4">
    <source>
        <dbReference type="ARBA" id="ARBA00022723"/>
    </source>
</evidence>
<dbReference type="PANTHER" id="PTHR20854:SF4">
    <property type="entry name" value="INOSITOL-1-MONOPHOSPHATASE-RELATED"/>
    <property type="match status" value="1"/>
</dbReference>
<accession>A0ABT0PJ64</accession>
<protein>
    <recommendedName>
        <fullName evidence="8">Inositol-1-monophosphatase</fullName>
        <ecNumber evidence="8">3.1.3.25</ecNumber>
    </recommendedName>
</protein>
<dbReference type="PROSITE" id="PS00629">
    <property type="entry name" value="IMP_1"/>
    <property type="match status" value="1"/>
</dbReference>
<comment type="cofactor">
    <cofactor evidence="2 8">
        <name>Mg(2+)</name>
        <dbReference type="ChEBI" id="CHEBI:18420"/>
    </cofactor>
</comment>
<keyword evidence="7 8" id="KW-0460">Magnesium</keyword>
<dbReference type="PRINTS" id="PR00377">
    <property type="entry name" value="IMPHPHTASES"/>
</dbReference>
<dbReference type="InterPro" id="IPR022337">
    <property type="entry name" value="Inositol_monophosphatase_SuhB"/>
</dbReference>
<comment type="similarity">
    <text evidence="3 8">Belongs to the inositol monophosphatase superfamily.</text>
</comment>
<evidence type="ECO:0000313" key="10">
    <source>
        <dbReference type="Proteomes" id="UP001203338"/>
    </source>
</evidence>
<name>A0ABT0PJ64_9GAMM</name>
<dbReference type="InterPro" id="IPR033942">
    <property type="entry name" value="IMPase"/>
</dbReference>
<dbReference type="SUPFAM" id="SSF56655">
    <property type="entry name" value="Carbohydrate phosphatase"/>
    <property type="match status" value="1"/>
</dbReference>
<evidence type="ECO:0000256" key="2">
    <source>
        <dbReference type="ARBA" id="ARBA00001946"/>
    </source>
</evidence>
<evidence type="ECO:0000256" key="7">
    <source>
        <dbReference type="ARBA" id="ARBA00022842"/>
    </source>
</evidence>
<evidence type="ECO:0000256" key="3">
    <source>
        <dbReference type="ARBA" id="ARBA00009759"/>
    </source>
</evidence>
<keyword evidence="6" id="KW-0805">Transcription regulation</keyword>
<dbReference type="InterPro" id="IPR020583">
    <property type="entry name" value="Inositol_monoP_metal-BS"/>
</dbReference>
<dbReference type="Gene3D" id="3.30.540.10">
    <property type="entry name" value="Fructose-1,6-Bisphosphatase, subunit A, domain 1"/>
    <property type="match status" value="1"/>
</dbReference>
<dbReference type="PRINTS" id="PR01959">
    <property type="entry name" value="SBIMPHPHTASE"/>
</dbReference>
<dbReference type="Gene3D" id="3.40.190.80">
    <property type="match status" value="1"/>
</dbReference>
<evidence type="ECO:0000256" key="6">
    <source>
        <dbReference type="ARBA" id="ARBA00022814"/>
    </source>
</evidence>
<dbReference type="Proteomes" id="UP001203338">
    <property type="component" value="Unassembled WGS sequence"/>
</dbReference>